<sequence>MTTPRPTTFSAITPRAGIFAPFIIISNSENEITTLPVKPAPPSPNRTSTLYGYPQDFGDDSSDEDLSETVESLYTQTASTSVVHPPPTRTLYTSPAFAYRSRKKILMPLGYIAAMDRWRTASPSTYHPLLPSEIPSLSSPPSLLTSSSSPPPSLLLSSSRKRSISPSPSLPTTIPPPKHVKARSLEQHDVVTQESLRITRGRFIRSQLRAEYAEYEVRVLREF</sequence>
<dbReference type="AlphaFoldDB" id="A0A6L2JCU5"/>
<gene>
    <name evidence="2" type="ORF">Tci_006508</name>
</gene>
<accession>A0A6L2JCU5</accession>
<reference evidence="2" key="1">
    <citation type="journal article" date="2019" name="Sci. Rep.">
        <title>Draft genome of Tanacetum cinerariifolium, the natural source of mosquito coil.</title>
        <authorList>
            <person name="Yamashiro T."/>
            <person name="Shiraishi A."/>
            <person name="Satake H."/>
            <person name="Nakayama K."/>
        </authorList>
    </citation>
    <scope>NUCLEOTIDE SEQUENCE</scope>
</reference>
<organism evidence="2">
    <name type="scientific">Tanacetum cinerariifolium</name>
    <name type="common">Dalmatian daisy</name>
    <name type="synonym">Chrysanthemum cinerariifolium</name>
    <dbReference type="NCBI Taxonomy" id="118510"/>
    <lineage>
        <taxon>Eukaryota</taxon>
        <taxon>Viridiplantae</taxon>
        <taxon>Streptophyta</taxon>
        <taxon>Embryophyta</taxon>
        <taxon>Tracheophyta</taxon>
        <taxon>Spermatophyta</taxon>
        <taxon>Magnoliopsida</taxon>
        <taxon>eudicotyledons</taxon>
        <taxon>Gunneridae</taxon>
        <taxon>Pentapetalae</taxon>
        <taxon>asterids</taxon>
        <taxon>campanulids</taxon>
        <taxon>Asterales</taxon>
        <taxon>Asteraceae</taxon>
        <taxon>Asteroideae</taxon>
        <taxon>Anthemideae</taxon>
        <taxon>Anthemidinae</taxon>
        <taxon>Tanacetum</taxon>
    </lineage>
</organism>
<proteinExistence type="predicted"/>
<dbReference type="EMBL" id="BKCJ010000586">
    <property type="protein sequence ID" value="GEU34530.1"/>
    <property type="molecule type" value="Genomic_DNA"/>
</dbReference>
<feature type="compositionally biased region" description="Low complexity" evidence="1">
    <location>
        <begin position="137"/>
        <end position="172"/>
    </location>
</feature>
<evidence type="ECO:0000313" key="2">
    <source>
        <dbReference type="EMBL" id="GEU34530.1"/>
    </source>
</evidence>
<name>A0A6L2JCU5_TANCI</name>
<protein>
    <submittedName>
        <fullName evidence="2">Uncharacterized protein</fullName>
    </submittedName>
</protein>
<comment type="caution">
    <text evidence="2">The sequence shown here is derived from an EMBL/GenBank/DDBJ whole genome shotgun (WGS) entry which is preliminary data.</text>
</comment>
<evidence type="ECO:0000256" key="1">
    <source>
        <dbReference type="SAM" id="MobiDB-lite"/>
    </source>
</evidence>
<feature type="region of interest" description="Disordered" evidence="1">
    <location>
        <begin position="137"/>
        <end position="187"/>
    </location>
</feature>